<gene>
    <name evidence="2" type="ORF">OKIOD_LOCUS16488</name>
</gene>
<dbReference type="InterPro" id="IPR048255">
    <property type="entry name" value="IML1_N"/>
</dbReference>
<sequence>MKDYEDDFKPFIDGDFDAFLRETSTLGEFAGNEALVAIARKFQVEIQIHQAGQAVWTVSDAISNPERQIHLAYHDWEHYSSIRKIGDKVNTTDLVEIAPVDHAQNPRPELPVLLCPCPSKSVPFGEVHVDKHIFKEHLKDDECVNVNLVKDIAEKKIGLVEMYIKDYYISRIDMRVVTTELTGRCLVENQSLKINSFSLTVKHLVDSSGKTIKKGGIVTKDTRFAFRSASALFYLFIQISEEMWHYDSYGYKQYQRAIDGFLESLLLKWLAEKCAHEVHIVFYARHLYPIDMLENSHANHILDNFPDKWKKYVHKLNNKFVYIDHYRTLTDAGESLRPDNQAKVSEIVAKCRGVVINWIADSQIYFQDGTEAPRMIHDGPKFRLSSAPQANFVEVINMSLHIFERHQKIAFSIELVK</sequence>
<evidence type="ECO:0000313" key="2">
    <source>
        <dbReference type="EMBL" id="CAG5113633.1"/>
    </source>
</evidence>
<organism evidence="2 3">
    <name type="scientific">Oikopleura dioica</name>
    <name type="common">Tunicate</name>
    <dbReference type="NCBI Taxonomy" id="34765"/>
    <lineage>
        <taxon>Eukaryota</taxon>
        <taxon>Metazoa</taxon>
        <taxon>Chordata</taxon>
        <taxon>Tunicata</taxon>
        <taxon>Appendicularia</taxon>
        <taxon>Copelata</taxon>
        <taxon>Oikopleuridae</taxon>
        <taxon>Oikopleura</taxon>
    </lineage>
</organism>
<keyword evidence="3" id="KW-1185">Reference proteome</keyword>
<name>A0ABN7T731_OIKDI</name>
<accession>A0ABN7T731</accession>
<dbReference type="InterPro" id="IPR038765">
    <property type="entry name" value="Papain-like_cys_pep_sf"/>
</dbReference>
<dbReference type="PANTHER" id="PTHR13179">
    <property type="entry name" value="DEP DOMAIN CONTAINING PROTEIN 5"/>
    <property type="match status" value="1"/>
</dbReference>
<protein>
    <submittedName>
        <fullName evidence="2">Oidioi.mRNA.OKI2018_I69.chr2.g7723.t1.cds</fullName>
    </submittedName>
</protein>
<dbReference type="SUPFAM" id="SSF54001">
    <property type="entry name" value="Cysteine proteinases"/>
    <property type="match status" value="1"/>
</dbReference>
<dbReference type="Proteomes" id="UP001158576">
    <property type="component" value="Chromosome 2"/>
</dbReference>
<dbReference type="PANTHER" id="PTHR13179:SF8">
    <property type="entry name" value="GATOR COMPLEX PROTEIN DEPDC5"/>
    <property type="match status" value="1"/>
</dbReference>
<feature type="domain" description="Vacuolar membrane-associated protein Iml1 N-terminal" evidence="1">
    <location>
        <begin position="160"/>
        <end position="407"/>
    </location>
</feature>
<dbReference type="InterPro" id="IPR027244">
    <property type="entry name" value="IML1"/>
</dbReference>
<dbReference type="EMBL" id="OU015567">
    <property type="protein sequence ID" value="CAG5113633.1"/>
    <property type="molecule type" value="Genomic_DNA"/>
</dbReference>
<reference evidence="2 3" key="1">
    <citation type="submission" date="2021-04" db="EMBL/GenBank/DDBJ databases">
        <authorList>
            <person name="Bliznina A."/>
        </authorList>
    </citation>
    <scope>NUCLEOTIDE SEQUENCE [LARGE SCALE GENOMIC DNA]</scope>
</reference>
<dbReference type="Pfam" id="PF12257">
    <property type="entry name" value="IML1"/>
    <property type="match status" value="1"/>
</dbReference>
<evidence type="ECO:0000313" key="3">
    <source>
        <dbReference type="Proteomes" id="UP001158576"/>
    </source>
</evidence>
<dbReference type="Gene3D" id="3.90.70.80">
    <property type="match status" value="1"/>
</dbReference>
<proteinExistence type="predicted"/>
<evidence type="ECO:0000259" key="1">
    <source>
        <dbReference type="Pfam" id="PF12257"/>
    </source>
</evidence>